<dbReference type="Proteomes" id="UP000789901">
    <property type="component" value="Unassembled WGS sequence"/>
</dbReference>
<sequence length="288" mass="32652">SIQASKLTNENLSLNLLVPLINEQSSDSVIINNEQSSDSVINTSESLLPIPIPESGKKMMIVEKQRNTRSKCSGYPWVINAICPKKTGIISITSLYLEHGDHPLDPLTKKFEPMLADIEFWTTKGNLILSNAIQRVKAKQNVDCETATLINYLIERKAEDIQWTINWRDSLLERYPASASYLNRSLGSQKYRWALSYISRIFTEGIQSTQRVEGQNAIIKSAINSHTSILDVFKKIEVQFNRVSITIQYKNWTYSVTGSTLIHSSYDFSPIIDKWIANYLTLAALSMQ</sequence>
<protein>
    <submittedName>
        <fullName evidence="1">8927_t:CDS:1</fullName>
    </submittedName>
</protein>
<gene>
    <name evidence="1" type="ORF">GMARGA_LOCUS30710</name>
</gene>
<keyword evidence="2" id="KW-1185">Reference proteome</keyword>
<name>A0ABN7WIS4_GIGMA</name>
<evidence type="ECO:0000313" key="1">
    <source>
        <dbReference type="EMBL" id="CAG8831573.1"/>
    </source>
</evidence>
<feature type="non-terminal residue" evidence="1">
    <location>
        <position position="1"/>
    </location>
</feature>
<organism evidence="1 2">
    <name type="scientific">Gigaspora margarita</name>
    <dbReference type="NCBI Taxonomy" id="4874"/>
    <lineage>
        <taxon>Eukaryota</taxon>
        <taxon>Fungi</taxon>
        <taxon>Fungi incertae sedis</taxon>
        <taxon>Mucoromycota</taxon>
        <taxon>Glomeromycotina</taxon>
        <taxon>Glomeromycetes</taxon>
        <taxon>Diversisporales</taxon>
        <taxon>Gigasporaceae</taxon>
        <taxon>Gigaspora</taxon>
    </lineage>
</organism>
<accession>A0ABN7WIS4</accession>
<dbReference type="EMBL" id="CAJVQB010043982">
    <property type="protein sequence ID" value="CAG8831573.1"/>
    <property type="molecule type" value="Genomic_DNA"/>
</dbReference>
<proteinExistence type="predicted"/>
<reference evidence="1 2" key="1">
    <citation type="submission" date="2021-06" db="EMBL/GenBank/DDBJ databases">
        <authorList>
            <person name="Kallberg Y."/>
            <person name="Tangrot J."/>
            <person name="Rosling A."/>
        </authorList>
    </citation>
    <scope>NUCLEOTIDE SEQUENCE [LARGE SCALE GENOMIC DNA]</scope>
    <source>
        <strain evidence="1 2">120-4 pot B 10/14</strain>
    </source>
</reference>
<comment type="caution">
    <text evidence="1">The sequence shown here is derived from an EMBL/GenBank/DDBJ whole genome shotgun (WGS) entry which is preliminary data.</text>
</comment>
<evidence type="ECO:0000313" key="2">
    <source>
        <dbReference type="Proteomes" id="UP000789901"/>
    </source>
</evidence>